<sequence>MDLINNAETTDELKRVLSDLFDLKDFESNPRSAILLDLYFYTIQFSREQSFNREQTAAFFSIVKDVHEACVGKELDIEKDRKKESGQQGEARTRKEEGWKGKRLKWIFYLHFPCYFCVETPLPNMEECYKYFSELVFCHSIRDQLVLLTDYMINTYFRHYKLYKYAFTPQVRLDISFTYVGMPEPEPKEEGLPKDLASFSFLQKLWLRVQKRDCLLCKRKRRKLGALQKELTQLRLSIDQRLKVTEDQFNAKLIQLEKGSAASKGVAKAKKKCIVPSTSGTVLGNFWDLGQTMMVSGRAPVSAEIIMNSSSKSRNEKEAQV</sequence>
<evidence type="ECO:0000313" key="2">
    <source>
        <dbReference type="Proteomes" id="UP000018936"/>
    </source>
</evidence>
<dbReference type="PANTHER" id="PTHR28457">
    <property type="entry name" value="COILED-COIL DOMAIN-CONTAINING PROTEIN 189"/>
    <property type="match status" value="1"/>
</dbReference>
<dbReference type="InterPro" id="IPR032727">
    <property type="entry name" value="CLAMP"/>
</dbReference>
<comment type="caution">
    <text evidence="1">The sequence shown here is derived from an EMBL/GenBank/DDBJ whole genome shotgun (WGS) entry which is preliminary data.</text>
</comment>
<organism evidence="1 2">
    <name type="scientific">Ophiophagus hannah</name>
    <name type="common">King cobra</name>
    <name type="synonym">Naja hannah</name>
    <dbReference type="NCBI Taxonomy" id="8665"/>
    <lineage>
        <taxon>Eukaryota</taxon>
        <taxon>Metazoa</taxon>
        <taxon>Chordata</taxon>
        <taxon>Craniata</taxon>
        <taxon>Vertebrata</taxon>
        <taxon>Euteleostomi</taxon>
        <taxon>Lepidosauria</taxon>
        <taxon>Squamata</taxon>
        <taxon>Bifurcata</taxon>
        <taxon>Unidentata</taxon>
        <taxon>Episquamata</taxon>
        <taxon>Toxicofera</taxon>
        <taxon>Serpentes</taxon>
        <taxon>Colubroidea</taxon>
        <taxon>Elapidae</taxon>
        <taxon>Elapinae</taxon>
        <taxon>Ophiophagus</taxon>
    </lineage>
</organism>
<dbReference type="Pfam" id="PF14769">
    <property type="entry name" value="CLAMP"/>
    <property type="match status" value="2"/>
</dbReference>
<keyword evidence="2" id="KW-1185">Reference proteome</keyword>
<evidence type="ECO:0000313" key="1">
    <source>
        <dbReference type="EMBL" id="ETE66452.1"/>
    </source>
</evidence>
<gene>
    <name evidence="1" type="primary">Gm166</name>
    <name evidence="1" type="ORF">L345_07760</name>
</gene>
<protein>
    <submittedName>
        <fullName evidence="1">Coiled-coil domain-containing protein C16orf93-like protein</fullName>
    </submittedName>
</protein>
<dbReference type="EMBL" id="AZIM01001555">
    <property type="protein sequence ID" value="ETE66452.1"/>
    <property type="molecule type" value="Genomic_DNA"/>
</dbReference>
<accession>V8NY08</accession>
<reference evidence="1 2" key="1">
    <citation type="journal article" date="2013" name="Proc. Natl. Acad. Sci. U.S.A.">
        <title>The king cobra genome reveals dynamic gene evolution and adaptation in the snake venom system.</title>
        <authorList>
            <person name="Vonk F.J."/>
            <person name="Casewell N.R."/>
            <person name="Henkel C.V."/>
            <person name="Heimberg A.M."/>
            <person name="Jansen H.J."/>
            <person name="McCleary R.J."/>
            <person name="Kerkkamp H.M."/>
            <person name="Vos R.A."/>
            <person name="Guerreiro I."/>
            <person name="Calvete J.J."/>
            <person name="Wuster W."/>
            <person name="Woods A.E."/>
            <person name="Logan J.M."/>
            <person name="Harrison R.A."/>
            <person name="Castoe T.A."/>
            <person name="de Koning A.P."/>
            <person name="Pollock D.D."/>
            <person name="Yandell M."/>
            <person name="Calderon D."/>
            <person name="Renjifo C."/>
            <person name="Currier R.B."/>
            <person name="Salgado D."/>
            <person name="Pla D."/>
            <person name="Sanz L."/>
            <person name="Hyder A.S."/>
            <person name="Ribeiro J.M."/>
            <person name="Arntzen J.W."/>
            <person name="van den Thillart G.E."/>
            <person name="Boetzer M."/>
            <person name="Pirovano W."/>
            <person name="Dirks R.P."/>
            <person name="Spaink H.P."/>
            <person name="Duboule D."/>
            <person name="McGlinn E."/>
            <person name="Kini R.M."/>
            <person name="Richardson M.K."/>
        </authorList>
    </citation>
    <scope>NUCLEOTIDE SEQUENCE</scope>
    <source>
        <tissue evidence="1">Blood</tissue>
    </source>
</reference>
<dbReference type="PANTHER" id="PTHR28457:SF1">
    <property type="entry name" value="CILIA- AND FLAGELLA-ASSOCIATED PROTEIN 119"/>
    <property type="match status" value="1"/>
</dbReference>
<dbReference type="AlphaFoldDB" id="V8NY08"/>
<proteinExistence type="predicted"/>
<dbReference type="OrthoDB" id="425082at2759"/>
<dbReference type="Proteomes" id="UP000018936">
    <property type="component" value="Unassembled WGS sequence"/>
</dbReference>
<name>V8NY08_OPHHA</name>